<dbReference type="GO" id="GO:0016747">
    <property type="term" value="F:acyltransferase activity, transferring groups other than amino-acyl groups"/>
    <property type="evidence" value="ECO:0007669"/>
    <property type="project" value="TreeGrafter"/>
</dbReference>
<evidence type="ECO:0000313" key="1">
    <source>
        <dbReference type="EMBL" id="KAF4465992.1"/>
    </source>
</evidence>
<dbReference type="PANTHER" id="PTHR31642:SF315">
    <property type="entry name" value="ACYLTRANSFERASE EASC"/>
    <property type="match status" value="1"/>
</dbReference>
<gene>
    <name evidence="1" type="ORF">FALBO_7158</name>
</gene>
<reference evidence="1 2" key="1">
    <citation type="submission" date="2020-01" db="EMBL/GenBank/DDBJ databases">
        <title>Identification and distribution of gene clusters putatively required for synthesis of sphingolipid metabolism inhibitors in phylogenetically diverse species of the filamentous fungus Fusarium.</title>
        <authorList>
            <person name="Kim H.-S."/>
            <person name="Busman M."/>
            <person name="Brown D.W."/>
            <person name="Divon H."/>
            <person name="Uhlig S."/>
            <person name="Proctor R.H."/>
        </authorList>
    </citation>
    <scope>NUCLEOTIDE SEQUENCE [LARGE SCALE GENOMIC DNA]</scope>
    <source>
        <strain evidence="1 2">NRRL 20459</strain>
    </source>
</reference>
<keyword evidence="1" id="KW-0808">Transferase</keyword>
<keyword evidence="2" id="KW-1185">Reference proteome</keyword>
<dbReference type="InterPro" id="IPR023213">
    <property type="entry name" value="CAT-like_dom_sf"/>
</dbReference>
<accession>A0A8H4PJU9</accession>
<evidence type="ECO:0000313" key="2">
    <source>
        <dbReference type="Proteomes" id="UP000554235"/>
    </source>
</evidence>
<proteinExistence type="predicted"/>
<comment type="caution">
    <text evidence="1">The sequence shown here is derived from an EMBL/GenBank/DDBJ whole genome shotgun (WGS) entry which is preliminary data.</text>
</comment>
<name>A0A8H4PJU9_9HYPO</name>
<dbReference type="Proteomes" id="UP000554235">
    <property type="component" value="Unassembled WGS sequence"/>
</dbReference>
<dbReference type="InterPro" id="IPR050317">
    <property type="entry name" value="Plant_Fungal_Acyltransferase"/>
</dbReference>
<dbReference type="PANTHER" id="PTHR31642">
    <property type="entry name" value="TRICHOTHECENE 3-O-ACETYLTRANSFERASE"/>
    <property type="match status" value="1"/>
</dbReference>
<dbReference type="AlphaFoldDB" id="A0A8H4PJU9"/>
<organism evidence="1 2">
    <name type="scientific">Fusarium albosuccineum</name>
    <dbReference type="NCBI Taxonomy" id="1237068"/>
    <lineage>
        <taxon>Eukaryota</taxon>
        <taxon>Fungi</taxon>
        <taxon>Dikarya</taxon>
        <taxon>Ascomycota</taxon>
        <taxon>Pezizomycotina</taxon>
        <taxon>Sordariomycetes</taxon>
        <taxon>Hypocreomycetidae</taxon>
        <taxon>Hypocreales</taxon>
        <taxon>Nectriaceae</taxon>
        <taxon>Fusarium</taxon>
        <taxon>Fusarium decemcellulare species complex</taxon>
    </lineage>
</organism>
<dbReference type="Gene3D" id="3.30.559.10">
    <property type="entry name" value="Chloramphenicol acetyltransferase-like domain"/>
    <property type="match status" value="2"/>
</dbReference>
<dbReference type="Pfam" id="PF02458">
    <property type="entry name" value="Transferase"/>
    <property type="match status" value="1"/>
</dbReference>
<dbReference type="OrthoDB" id="1862401at2759"/>
<sequence>MDNTFRPADPPAASSITIIHPHPNTHGQVVKLSVIDQIAPRDYISTCLFFPLVTSTDKTRIFHAFERALYNTVNDIPELACCVQKHTGNDREEVELLFHSDKGAEIHYKDYTSPGLRTLWKFGTFEQLEQDHFPLQKLPRHIVFGTSSKLVQNVRLSALVVQCNFIRGGLILGTCLHHVAGDGICNLILHKTIGLHFAAIVSGLSIYACPITTMDRSRTIQGNRHATLEELPDWKLTEDSAGFLNPVAYESVKLDKFEYAIFYISAEKMSLLKRFVLNSTPEVKFSTTEALGAFLWRHVVLAREIDPQEYPEAKLSITIDARGRTNPSTPSNYWGNFSEPNAVAKLPVALLQRQPSSGGHEGGIYLEPVRCIKKAIAAIDDKAVRRLVGLLNQMPKSTTLTWNVNRYPGPDMLIVCLQAHRYNDISFGPELGYPSAMRVTVGDTECKPDGRCIILPPRRADGQGLEIVLQYGGGMLKRLVDNSEFSNFFIRRN</sequence>
<protein>
    <submittedName>
        <fullName evidence="1">Trichothecene 3-O-acetyltransferase</fullName>
    </submittedName>
</protein>
<dbReference type="EMBL" id="JAADYS010000946">
    <property type="protein sequence ID" value="KAF4465992.1"/>
    <property type="molecule type" value="Genomic_DNA"/>
</dbReference>